<keyword evidence="9" id="KW-1185">Reference proteome</keyword>
<name>A0AAV0CAN7_9ASTE</name>
<protein>
    <submittedName>
        <fullName evidence="8">Uncharacterized protein</fullName>
    </submittedName>
</protein>
<dbReference type="InterPro" id="IPR018499">
    <property type="entry name" value="Tetraspanin/Peripherin"/>
</dbReference>
<dbReference type="PANTHER" id="PTHR32191">
    <property type="entry name" value="TETRASPANIN-8-RELATED"/>
    <property type="match status" value="1"/>
</dbReference>
<feature type="transmembrane region" description="Helical" evidence="7">
    <location>
        <begin position="98"/>
        <end position="123"/>
    </location>
</feature>
<reference evidence="8" key="1">
    <citation type="submission" date="2022-07" db="EMBL/GenBank/DDBJ databases">
        <authorList>
            <person name="Macas J."/>
            <person name="Novak P."/>
            <person name="Neumann P."/>
        </authorList>
    </citation>
    <scope>NUCLEOTIDE SEQUENCE</scope>
</reference>
<evidence type="ECO:0000256" key="2">
    <source>
        <dbReference type="ARBA" id="ARBA00006840"/>
    </source>
</evidence>
<evidence type="ECO:0000256" key="5">
    <source>
        <dbReference type="ARBA" id="ARBA00023136"/>
    </source>
</evidence>
<dbReference type="Proteomes" id="UP001152523">
    <property type="component" value="Unassembled WGS sequence"/>
</dbReference>
<dbReference type="Pfam" id="PF00335">
    <property type="entry name" value="Tetraspanin"/>
    <property type="match status" value="1"/>
</dbReference>
<feature type="transmembrane region" description="Helical" evidence="7">
    <location>
        <begin position="61"/>
        <end position="86"/>
    </location>
</feature>
<sequence>MPEDTTGAAPATTLVSDETEQRTAVTTSSTVTTEEKSDHHQILIPPKPDPNPTRVLINKKFIVLILTILTFILSLPILFTLIYLLYTQQYDCEDLLRLPRLQYAIVIGLAVVFLVSNLVAYIFASRFPIPAIVVVTVPLIVMLVVGLGLVGAYQAEARKIPGSPPWLKSKMHDDNAWPAIKTCIYETRTCKDLIARSYLLKSFNFLATDKLSSTEAGCCRPPPVCDMELVNVTYWRRPLKKKEDENWGEYNNKDCNLWDNKENILCYNCNTCKEGFVKSLEGKWRRLGAFLIAISLLLIVSHLLLFVATMWERYGA</sequence>
<dbReference type="AlphaFoldDB" id="A0AAV0CAN7"/>
<evidence type="ECO:0000313" key="9">
    <source>
        <dbReference type="Proteomes" id="UP001152523"/>
    </source>
</evidence>
<dbReference type="GO" id="GO:0016020">
    <property type="term" value="C:membrane"/>
    <property type="evidence" value="ECO:0007669"/>
    <property type="project" value="UniProtKB-SubCell"/>
</dbReference>
<evidence type="ECO:0000256" key="6">
    <source>
        <dbReference type="SAM" id="MobiDB-lite"/>
    </source>
</evidence>
<gene>
    <name evidence="8" type="ORF">CEPIT_LOCUS3490</name>
</gene>
<evidence type="ECO:0000256" key="3">
    <source>
        <dbReference type="ARBA" id="ARBA00022692"/>
    </source>
</evidence>
<evidence type="ECO:0000256" key="4">
    <source>
        <dbReference type="ARBA" id="ARBA00022989"/>
    </source>
</evidence>
<evidence type="ECO:0000256" key="7">
    <source>
        <dbReference type="SAM" id="Phobius"/>
    </source>
</evidence>
<feature type="compositionally biased region" description="Low complexity" evidence="6">
    <location>
        <begin position="23"/>
        <end position="32"/>
    </location>
</feature>
<comment type="similarity">
    <text evidence="2">Belongs to the tetraspanin (TM4SF) family.</text>
</comment>
<dbReference type="GO" id="GO:0009734">
    <property type="term" value="P:auxin-activated signaling pathway"/>
    <property type="evidence" value="ECO:0007669"/>
    <property type="project" value="InterPro"/>
</dbReference>
<keyword evidence="3 7" id="KW-0812">Transmembrane</keyword>
<dbReference type="EMBL" id="CAMAPF010000018">
    <property type="protein sequence ID" value="CAH9070504.1"/>
    <property type="molecule type" value="Genomic_DNA"/>
</dbReference>
<keyword evidence="4 7" id="KW-1133">Transmembrane helix</keyword>
<feature type="transmembrane region" description="Helical" evidence="7">
    <location>
        <begin position="287"/>
        <end position="311"/>
    </location>
</feature>
<accession>A0AAV0CAN7</accession>
<comment type="subcellular location">
    <subcellularLocation>
        <location evidence="1">Membrane</location>
        <topology evidence="1">Multi-pass membrane protein</topology>
    </subcellularLocation>
</comment>
<evidence type="ECO:0000313" key="8">
    <source>
        <dbReference type="EMBL" id="CAH9070504.1"/>
    </source>
</evidence>
<organism evidence="8 9">
    <name type="scientific">Cuscuta epithymum</name>
    <dbReference type="NCBI Taxonomy" id="186058"/>
    <lineage>
        <taxon>Eukaryota</taxon>
        <taxon>Viridiplantae</taxon>
        <taxon>Streptophyta</taxon>
        <taxon>Embryophyta</taxon>
        <taxon>Tracheophyta</taxon>
        <taxon>Spermatophyta</taxon>
        <taxon>Magnoliopsida</taxon>
        <taxon>eudicotyledons</taxon>
        <taxon>Gunneridae</taxon>
        <taxon>Pentapetalae</taxon>
        <taxon>asterids</taxon>
        <taxon>lamiids</taxon>
        <taxon>Solanales</taxon>
        <taxon>Convolvulaceae</taxon>
        <taxon>Cuscuteae</taxon>
        <taxon>Cuscuta</taxon>
        <taxon>Cuscuta subgen. Cuscuta</taxon>
    </lineage>
</organism>
<comment type="caution">
    <text evidence="8">The sequence shown here is derived from an EMBL/GenBank/DDBJ whole genome shotgun (WGS) entry which is preliminary data.</text>
</comment>
<evidence type="ECO:0000256" key="1">
    <source>
        <dbReference type="ARBA" id="ARBA00004141"/>
    </source>
</evidence>
<feature type="region of interest" description="Disordered" evidence="6">
    <location>
        <begin position="1"/>
        <end position="44"/>
    </location>
</feature>
<proteinExistence type="inferred from homology"/>
<keyword evidence="5 7" id="KW-0472">Membrane</keyword>
<dbReference type="InterPro" id="IPR044991">
    <property type="entry name" value="TET_plant"/>
</dbReference>
<feature type="transmembrane region" description="Helical" evidence="7">
    <location>
        <begin position="129"/>
        <end position="153"/>
    </location>
</feature>